<dbReference type="Gene3D" id="3.40.50.300">
    <property type="entry name" value="P-loop containing nucleotide triphosphate hydrolases"/>
    <property type="match status" value="2"/>
</dbReference>
<evidence type="ECO:0000256" key="5">
    <source>
        <dbReference type="ARBA" id="ARBA00022692"/>
    </source>
</evidence>
<dbReference type="Pfam" id="PF00005">
    <property type="entry name" value="ABC_tran"/>
    <property type="match status" value="2"/>
</dbReference>
<evidence type="ECO:0000256" key="9">
    <source>
        <dbReference type="ARBA" id="ARBA00022967"/>
    </source>
</evidence>
<dbReference type="PROSITE" id="PS50929">
    <property type="entry name" value="ABC_TM1F"/>
    <property type="match status" value="2"/>
</dbReference>
<comment type="similarity">
    <text evidence="2">Belongs to the ABC transporter superfamily. ABCB family. Multidrug resistance exporter (TC 3.A.1.201) subfamily.</text>
</comment>
<feature type="domain" description="ABC transmembrane type-1" evidence="16">
    <location>
        <begin position="57"/>
        <end position="362"/>
    </location>
</feature>
<evidence type="ECO:0000256" key="14">
    <source>
        <dbReference type="SAM" id="Phobius"/>
    </source>
</evidence>
<evidence type="ECO:0000259" key="15">
    <source>
        <dbReference type="PROSITE" id="PS50893"/>
    </source>
</evidence>
<dbReference type="GO" id="GO:0005524">
    <property type="term" value="F:ATP binding"/>
    <property type="evidence" value="ECO:0007669"/>
    <property type="project" value="UniProtKB-KW"/>
</dbReference>
<dbReference type="FunFam" id="1.20.1560.10:FF:000009">
    <property type="entry name" value="ABC transporter B family member 1"/>
    <property type="match status" value="1"/>
</dbReference>
<dbReference type="InterPro" id="IPR003439">
    <property type="entry name" value="ABC_transporter-like_ATP-bd"/>
</dbReference>
<dbReference type="GO" id="GO:0015421">
    <property type="term" value="F:ABC-type oligopeptide transporter activity"/>
    <property type="evidence" value="ECO:0007669"/>
    <property type="project" value="TreeGrafter"/>
</dbReference>
<evidence type="ECO:0000256" key="8">
    <source>
        <dbReference type="ARBA" id="ARBA00022840"/>
    </source>
</evidence>
<dbReference type="PROSITE" id="PS00211">
    <property type="entry name" value="ABC_TRANSPORTER_1"/>
    <property type="match status" value="2"/>
</dbReference>
<evidence type="ECO:0000256" key="7">
    <source>
        <dbReference type="ARBA" id="ARBA00022741"/>
    </source>
</evidence>
<dbReference type="InterPro" id="IPR039421">
    <property type="entry name" value="Type_1_exporter"/>
</dbReference>
<dbReference type="FunFam" id="1.20.1560.10:FF:000018">
    <property type="entry name" value="ATP-binding cassette subfamily B member 11"/>
    <property type="match status" value="1"/>
</dbReference>
<dbReference type="STRING" id="131310.A0A0N4Z2C0"/>
<dbReference type="GO" id="GO:0008559">
    <property type="term" value="F:ABC-type xenobiotic transporter activity"/>
    <property type="evidence" value="ECO:0007669"/>
    <property type="project" value="UniProtKB-EC"/>
</dbReference>
<feature type="transmembrane region" description="Helical" evidence="14">
    <location>
        <begin position="757"/>
        <end position="781"/>
    </location>
</feature>
<dbReference type="CDD" id="cd18577">
    <property type="entry name" value="ABC_6TM_Pgp_ABCB1_D1_like"/>
    <property type="match status" value="1"/>
</dbReference>
<dbReference type="InterPro" id="IPR027417">
    <property type="entry name" value="P-loop_NTPase"/>
</dbReference>
<protein>
    <recommendedName>
        <fullName evidence="3">ABC-type xenobiotic transporter</fullName>
        <ecNumber evidence="3">7.6.2.2</ecNumber>
    </recommendedName>
</protein>
<comment type="catalytic activity">
    <reaction evidence="13">
        <text>ATP + H2O + xenobioticSide 1 = ADP + phosphate + xenobioticSide 2.</text>
        <dbReference type="EC" id="7.6.2.2"/>
    </reaction>
</comment>
<dbReference type="CDD" id="cd18578">
    <property type="entry name" value="ABC_6TM_Pgp_ABCB1_D2_like"/>
    <property type="match status" value="1"/>
</dbReference>
<dbReference type="InterPro" id="IPR003593">
    <property type="entry name" value="AAA+_ATPase"/>
</dbReference>
<dbReference type="GO" id="GO:0005743">
    <property type="term" value="C:mitochondrial inner membrane"/>
    <property type="evidence" value="ECO:0007669"/>
    <property type="project" value="TreeGrafter"/>
</dbReference>
<keyword evidence="6" id="KW-0677">Repeat</keyword>
<keyword evidence="7" id="KW-0547">Nucleotide-binding</keyword>
<feature type="transmembrane region" description="Helical" evidence="14">
    <location>
        <begin position="196"/>
        <end position="216"/>
    </location>
</feature>
<evidence type="ECO:0000259" key="16">
    <source>
        <dbReference type="PROSITE" id="PS50929"/>
    </source>
</evidence>
<evidence type="ECO:0000256" key="1">
    <source>
        <dbReference type="ARBA" id="ARBA00004141"/>
    </source>
</evidence>
<dbReference type="SMART" id="SM00382">
    <property type="entry name" value="AAA"/>
    <property type="match status" value="2"/>
</dbReference>
<keyword evidence="17" id="KW-1185">Reference proteome</keyword>
<dbReference type="AlphaFoldDB" id="A0A0N4Z2C0"/>
<feature type="domain" description="ABC transporter" evidence="15">
    <location>
        <begin position="399"/>
        <end position="638"/>
    </location>
</feature>
<accession>A0A0N4Z2C0</accession>
<keyword evidence="11 14" id="KW-0472">Membrane</keyword>
<dbReference type="PANTHER" id="PTHR43394">
    <property type="entry name" value="ATP-DEPENDENT PERMEASE MDL1, MITOCHONDRIAL"/>
    <property type="match status" value="1"/>
</dbReference>
<feature type="transmembrane region" description="Helical" evidence="14">
    <location>
        <begin position="716"/>
        <end position="745"/>
    </location>
</feature>
<feature type="transmembrane region" description="Helical" evidence="14">
    <location>
        <begin position="836"/>
        <end position="856"/>
    </location>
</feature>
<feature type="transmembrane region" description="Helical" evidence="14">
    <location>
        <begin position="120"/>
        <end position="144"/>
    </location>
</feature>
<dbReference type="WBParaSite" id="PTRK_0000101500.1">
    <property type="protein sequence ID" value="PTRK_0000101500.1"/>
    <property type="gene ID" value="PTRK_0000101500"/>
</dbReference>
<dbReference type="SUPFAM" id="SSF52540">
    <property type="entry name" value="P-loop containing nucleoside triphosphate hydrolases"/>
    <property type="match status" value="2"/>
</dbReference>
<keyword evidence="5 14" id="KW-0812">Transmembrane</keyword>
<comment type="subcellular location">
    <subcellularLocation>
        <location evidence="1">Membrane</location>
        <topology evidence="1">Multi-pass membrane protein</topology>
    </subcellularLocation>
</comment>
<feature type="transmembrane region" description="Helical" evidence="14">
    <location>
        <begin position="862"/>
        <end position="879"/>
    </location>
</feature>
<evidence type="ECO:0000256" key="13">
    <source>
        <dbReference type="ARBA" id="ARBA00034018"/>
    </source>
</evidence>
<organism evidence="17 18">
    <name type="scientific">Parastrongyloides trichosuri</name>
    <name type="common">Possum-specific nematode worm</name>
    <dbReference type="NCBI Taxonomy" id="131310"/>
    <lineage>
        <taxon>Eukaryota</taxon>
        <taxon>Metazoa</taxon>
        <taxon>Ecdysozoa</taxon>
        <taxon>Nematoda</taxon>
        <taxon>Chromadorea</taxon>
        <taxon>Rhabditida</taxon>
        <taxon>Tylenchina</taxon>
        <taxon>Panagrolaimomorpha</taxon>
        <taxon>Strongyloidoidea</taxon>
        <taxon>Strongyloididae</taxon>
        <taxon>Parastrongyloides</taxon>
    </lineage>
</organism>
<keyword evidence="9" id="KW-1278">Translocase</keyword>
<feature type="domain" description="ABC transmembrane type-1" evidence="16">
    <location>
        <begin position="718"/>
        <end position="1003"/>
    </location>
</feature>
<dbReference type="PROSITE" id="PS50893">
    <property type="entry name" value="ABC_TRANSPORTER_2"/>
    <property type="match status" value="2"/>
</dbReference>
<dbReference type="EC" id="7.6.2.2" evidence="3"/>
<dbReference type="InterPro" id="IPR011527">
    <property type="entry name" value="ABC1_TM_dom"/>
</dbReference>
<dbReference type="FunFam" id="3.40.50.300:FF:000205">
    <property type="entry name" value="ABC transporter B family member 4"/>
    <property type="match status" value="1"/>
</dbReference>
<reference evidence="18" key="1">
    <citation type="submission" date="2017-02" db="UniProtKB">
        <authorList>
            <consortium name="WormBaseParasite"/>
        </authorList>
    </citation>
    <scope>IDENTIFICATION</scope>
</reference>
<keyword evidence="12" id="KW-0325">Glycoprotein</keyword>
<dbReference type="Gene3D" id="1.20.1560.10">
    <property type="entry name" value="ABC transporter type 1, transmembrane domain"/>
    <property type="match status" value="2"/>
</dbReference>
<sequence length="1278" mass="142239">MKTKVEETIPLIGKNHNTCGSENNCYTSSHYGGIHTNRNEESHIFSFASKYDYFLIVLGTTAAIIQGAGLPLLSIIFGNMTSVFIYAQNSEWLTGSPSNDSSIKTLSKDEFKESIYKCCLYYLGIGLIMLTTGFFQISSWEAVAERITNKIRKKYFFSILRQQVEWFDAKDKKTGNLSNKLSDDVERLREGLGDKMSLLIQNVAGAFSGIFIGLYFNWQMTLILLILTPLIVATGAFMGKVVASRANVEQTTYGKCNEIAQEVLVAIKTVHAMNGSKRELSRYSNALDDARKEGLKKYLYLGIGVGTSQLMIFASYALSIIYSGYVLTNGANIDKGNIITVMMSVMSGSSALGAAINYYSNVSVAFGASTSILSLLNCIPNIDTYSDEGIKLSKITGNVVLEDVRFRYPNRLDVKVLRGISINIKAGEKIAFVGTSGSGKSTILSLLLRFYDPESGIITIDGHDLRQININSLRSQFGVVSQEPVLFDGTIEENIKLGLNNDSSITRTQIVSACKQANIFSFIETLPDGLNTNIGGRGLQISGGQKQRIAIARAILRNPKILILDEATSALDTESEKIVQDALDKLQENRTTIAVSHRLSTIKNFDKICVLQNGLIVEEGTYEQLIKNKAIFYKMVKDQEIIEKKDSYSQEIANERKTSILKSKSVISQEPSNIFDPVESSSIISIKEYENEVNERHLKPTPIGKILKFSANSWKYFLLGLFGSLISGLTTPLFSLTYAQIFSIFSEPTNKIIDESWMLAGTFIVIGLAFAGGFMISSLSLGRAGENLTKKLRYETFKNLLRQDMSFYDNKQNNSGKICTRLSTDAANVRYVVTRLPSVVSTLITFFVTIGVGLYVGYQLTLILVIMIPLMIGAGYFQMKMHMQQQTKSNTKLEEAGIIFEESIDNIRTVHSFNLQKYFYQKFCYKLEYPFRSHLKQAKVYGSVFAFSQGIMPFFYAVAFYFGSIFIQNSIMKPMDVLRVFFIMTFCGNATGQIASFIPDVVKARLAASLIFHLIDYPTKIDSLSEAGHRPVLKGKIKISQVHFNYPTRKSIKVLDGLSLQCNESQSIALVGHSGSGKSTIIQLLERHYLFRRGTIKIDGYNIEDINIQCLRDQISIVSQEPTLFNCTIEENILYGLEEKYLSHDKVVEAAKVANIHDFISSLPEGYGTYINNSSLSGGQRQRISIARAVIRNPKILLLDEATSALDSQSEKIVQEALDKAKVGRTTISICHRLSTIQSADSILVIKEGKVVETGNHQQLLSKGGLYKKLCDNQKLIE</sequence>
<feature type="transmembrane region" description="Helical" evidence="14">
    <location>
        <begin position="222"/>
        <end position="243"/>
    </location>
</feature>
<feature type="transmembrane region" description="Helical" evidence="14">
    <location>
        <begin position="338"/>
        <end position="359"/>
    </location>
</feature>
<evidence type="ECO:0000313" key="18">
    <source>
        <dbReference type="WBParaSite" id="PTRK_0000101500.1"/>
    </source>
</evidence>
<evidence type="ECO:0000256" key="4">
    <source>
        <dbReference type="ARBA" id="ARBA00022448"/>
    </source>
</evidence>
<dbReference type="SUPFAM" id="SSF90123">
    <property type="entry name" value="ABC transporter transmembrane region"/>
    <property type="match status" value="2"/>
</dbReference>
<keyword evidence="10 14" id="KW-1133">Transmembrane helix</keyword>
<dbReference type="InterPro" id="IPR036640">
    <property type="entry name" value="ABC1_TM_sf"/>
</dbReference>
<feature type="transmembrane region" description="Helical" evidence="14">
    <location>
        <begin position="298"/>
        <end position="318"/>
    </location>
</feature>
<feature type="transmembrane region" description="Helical" evidence="14">
    <location>
        <begin position="940"/>
        <end position="962"/>
    </location>
</feature>
<evidence type="ECO:0000256" key="3">
    <source>
        <dbReference type="ARBA" id="ARBA00012191"/>
    </source>
</evidence>
<dbReference type="FunFam" id="3.40.50.300:FF:000479">
    <property type="entry name" value="Multidrug resistance protein 1A"/>
    <property type="match status" value="1"/>
</dbReference>
<evidence type="ECO:0000256" key="11">
    <source>
        <dbReference type="ARBA" id="ARBA00023136"/>
    </source>
</evidence>
<dbReference type="Pfam" id="PF00664">
    <property type="entry name" value="ABC_membrane"/>
    <property type="match status" value="2"/>
</dbReference>
<name>A0A0N4Z2C0_PARTI</name>
<dbReference type="CDD" id="cd03249">
    <property type="entry name" value="ABC_MTABC3_MDL1_MDL2"/>
    <property type="match status" value="2"/>
</dbReference>
<dbReference type="GO" id="GO:0016887">
    <property type="term" value="F:ATP hydrolysis activity"/>
    <property type="evidence" value="ECO:0007669"/>
    <property type="project" value="InterPro"/>
</dbReference>
<keyword evidence="8" id="KW-0067">ATP-binding</keyword>
<evidence type="ECO:0000256" key="6">
    <source>
        <dbReference type="ARBA" id="ARBA00022737"/>
    </source>
</evidence>
<dbReference type="PANTHER" id="PTHR43394:SF27">
    <property type="entry name" value="ATP-DEPENDENT TRANSLOCASE ABCB1-LIKE"/>
    <property type="match status" value="1"/>
</dbReference>
<evidence type="ECO:0000313" key="17">
    <source>
        <dbReference type="Proteomes" id="UP000038045"/>
    </source>
</evidence>
<evidence type="ECO:0000256" key="12">
    <source>
        <dbReference type="ARBA" id="ARBA00023180"/>
    </source>
</evidence>
<evidence type="ECO:0000256" key="10">
    <source>
        <dbReference type="ARBA" id="ARBA00022989"/>
    </source>
</evidence>
<feature type="transmembrane region" description="Helical" evidence="14">
    <location>
        <begin position="53"/>
        <end position="77"/>
    </location>
</feature>
<proteinExistence type="inferred from homology"/>
<keyword evidence="4" id="KW-0813">Transport</keyword>
<feature type="domain" description="ABC transporter" evidence="15">
    <location>
        <begin position="1037"/>
        <end position="1273"/>
    </location>
</feature>
<dbReference type="GO" id="GO:0090374">
    <property type="term" value="P:oligopeptide export from mitochondrion"/>
    <property type="evidence" value="ECO:0007669"/>
    <property type="project" value="TreeGrafter"/>
</dbReference>
<dbReference type="Proteomes" id="UP000038045">
    <property type="component" value="Unplaced"/>
</dbReference>
<dbReference type="InterPro" id="IPR017871">
    <property type="entry name" value="ABC_transporter-like_CS"/>
</dbReference>
<evidence type="ECO:0000256" key="2">
    <source>
        <dbReference type="ARBA" id="ARBA00007577"/>
    </source>
</evidence>